<dbReference type="SUPFAM" id="SSF48264">
    <property type="entry name" value="Cytochrome P450"/>
    <property type="match status" value="1"/>
</dbReference>
<evidence type="ECO:0008006" key="5">
    <source>
        <dbReference type="Google" id="ProtNLM"/>
    </source>
</evidence>
<dbReference type="GO" id="GO:0004497">
    <property type="term" value="F:monooxygenase activity"/>
    <property type="evidence" value="ECO:0007669"/>
    <property type="project" value="UniProtKB-KW"/>
</dbReference>
<keyword evidence="2" id="KW-0479">Metal-binding</keyword>
<protein>
    <recommendedName>
        <fullName evidence="5">Cytochrome P450</fullName>
    </recommendedName>
</protein>
<comment type="caution">
    <text evidence="3">The sequence shown here is derived from an EMBL/GenBank/DDBJ whole genome shotgun (WGS) entry which is preliminary data.</text>
</comment>
<dbReference type="PRINTS" id="PR00359">
    <property type="entry name" value="BP450"/>
</dbReference>
<dbReference type="Gene3D" id="1.10.630.10">
    <property type="entry name" value="Cytochrome P450"/>
    <property type="match status" value="1"/>
</dbReference>
<sequence>MPIGATYDPLGEHLQDPYPFYERARAETPVFYSPLLESWVVTRHDDLTTVLRDPETYSSARALPVVLPVAEEALAVVAKGRPQLPDVVQSDGEAHARMRAPLAAALRPDRVAAMEPALRERAVALAAAVREGGGRAELMTAYAIPLTQAAIGLLCGFDEELAVRTYSLMDSLVRLGSQRQTEPEQMASAEAGAELAAVVARLLRERRAAPGDDAFSLVAASMAEGDRPLTPLEEAEAVGNLMQLVIAGQVTTAPLLGGAVALLLGERGGEEWRRIAADRSLVPAAVEELVRLVAPASGLYRETTRPVTLGGVDLPEGARLVLRYNAACRDPAKYDRPHELDLGRSPNRHLAFGRGPHYCVGAPLARLQLTITLEVLPDALPGLRLAAPVALRPTLDVRHPEAVHVAW</sequence>
<dbReference type="EMBL" id="JACHGN010000002">
    <property type="protein sequence ID" value="MBB5131473.1"/>
    <property type="molecule type" value="Genomic_DNA"/>
</dbReference>
<keyword evidence="4" id="KW-1185">Reference proteome</keyword>
<keyword evidence="2" id="KW-0408">Iron</keyword>
<dbReference type="Proteomes" id="UP000578449">
    <property type="component" value="Unassembled WGS sequence"/>
</dbReference>
<keyword evidence="2" id="KW-0560">Oxidoreductase</keyword>
<evidence type="ECO:0000313" key="3">
    <source>
        <dbReference type="EMBL" id="MBB5131473.1"/>
    </source>
</evidence>
<reference evidence="3 4" key="1">
    <citation type="submission" date="2020-08" db="EMBL/GenBank/DDBJ databases">
        <title>Genomic Encyclopedia of Type Strains, Phase IV (KMG-IV): sequencing the most valuable type-strain genomes for metagenomic binning, comparative biology and taxonomic classification.</title>
        <authorList>
            <person name="Goeker M."/>
        </authorList>
    </citation>
    <scope>NUCLEOTIDE SEQUENCE [LARGE SCALE GENOMIC DNA]</scope>
    <source>
        <strain evidence="3 4">DSM 45615</strain>
    </source>
</reference>
<dbReference type="PROSITE" id="PS00086">
    <property type="entry name" value="CYTOCHROME_P450"/>
    <property type="match status" value="1"/>
</dbReference>
<comment type="similarity">
    <text evidence="1 2">Belongs to the cytochrome P450 family.</text>
</comment>
<dbReference type="PANTHER" id="PTHR46696">
    <property type="entry name" value="P450, PUTATIVE (EUROFUNG)-RELATED"/>
    <property type="match status" value="1"/>
</dbReference>
<dbReference type="RefSeq" id="WP_185048293.1">
    <property type="nucleotide sequence ID" value="NZ_BAABIX010000022.1"/>
</dbReference>
<dbReference type="Pfam" id="PF00067">
    <property type="entry name" value="p450"/>
    <property type="match status" value="1"/>
</dbReference>
<name>A0A840P0L3_9ACTN</name>
<gene>
    <name evidence="3" type="ORF">HNP84_001179</name>
</gene>
<dbReference type="InterPro" id="IPR036396">
    <property type="entry name" value="Cyt_P450_sf"/>
</dbReference>
<evidence type="ECO:0000256" key="1">
    <source>
        <dbReference type="ARBA" id="ARBA00010617"/>
    </source>
</evidence>
<dbReference type="GO" id="GO:0016705">
    <property type="term" value="F:oxidoreductase activity, acting on paired donors, with incorporation or reduction of molecular oxygen"/>
    <property type="evidence" value="ECO:0007669"/>
    <property type="project" value="InterPro"/>
</dbReference>
<dbReference type="InterPro" id="IPR001128">
    <property type="entry name" value="Cyt_P450"/>
</dbReference>
<evidence type="ECO:0000313" key="4">
    <source>
        <dbReference type="Proteomes" id="UP000578449"/>
    </source>
</evidence>
<proteinExistence type="inferred from homology"/>
<dbReference type="GO" id="GO:0005506">
    <property type="term" value="F:iron ion binding"/>
    <property type="evidence" value="ECO:0007669"/>
    <property type="project" value="InterPro"/>
</dbReference>
<keyword evidence="2" id="KW-0503">Monooxygenase</keyword>
<accession>A0A840P0L3</accession>
<organism evidence="3 4">
    <name type="scientific">Thermocatellispora tengchongensis</name>
    <dbReference type="NCBI Taxonomy" id="1073253"/>
    <lineage>
        <taxon>Bacteria</taxon>
        <taxon>Bacillati</taxon>
        <taxon>Actinomycetota</taxon>
        <taxon>Actinomycetes</taxon>
        <taxon>Streptosporangiales</taxon>
        <taxon>Streptosporangiaceae</taxon>
        <taxon>Thermocatellispora</taxon>
    </lineage>
</organism>
<evidence type="ECO:0000256" key="2">
    <source>
        <dbReference type="RuleBase" id="RU000461"/>
    </source>
</evidence>
<keyword evidence="2" id="KW-0349">Heme</keyword>
<dbReference type="PANTHER" id="PTHR46696:SF6">
    <property type="entry name" value="P450, PUTATIVE (EUROFUNG)-RELATED"/>
    <property type="match status" value="1"/>
</dbReference>
<dbReference type="AlphaFoldDB" id="A0A840P0L3"/>
<dbReference type="PRINTS" id="PR00385">
    <property type="entry name" value="P450"/>
</dbReference>
<dbReference type="GO" id="GO:0020037">
    <property type="term" value="F:heme binding"/>
    <property type="evidence" value="ECO:0007669"/>
    <property type="project" value="InterPro"/>
</dbReference>
<dbReference type="InterPro" id="IPR002397">
    <property type="entry name" value="Cyt_P450_B"/>
</dbReference>
<dbReference type="InterPro" id="IPR017972">
    <property type="entry name" value="Cyt_P450_CS"/>
</dbReference>